<accession>A0A974C261</accession>
<evidence type="ECO:0000256" key="1">
    <source>
        <dbReference type="SAM" id="MobiDB-lite"/>
    </source>
</evidence>
<name>A0A974C261_XENLA</name>
<feature type="compositionally biased region" description="Basic and acidic residues" evidence="1">
    <location>
        <begin position="8"/>
        <end position="20"/>
    </location>
</feature>
<dbReference type="EMBL" id="CM004481">
    <property type="protein sequence ID" value="OCT65124.1"/>
    <property type="molecule type" value="Genomic_DNA"/>
</dbReference>
<evidence type="ECO:0000313" key="2">
    <source>
        <dbReference type="EMBL" id="OCT65124.1"/>
    </source>
</evidence>
<dbReference type="AlphaFoldDB" id="A0A974C261"/>
<dbReference type="Proteomes" id="UP000694892">
    <property type="component" value="Chromosome 8S"/>
</dbReference>
<feature type="region of interest" description="Disordered" evidence="1">
    <location>
        <begin position="1"/>
        <end position="42"/>
    </location>
</feature>
<feature type="compositionally biased region" description="Basic and acidic residues" evidence="1">
    <location>
        <begin position="66"/>
        <end position="84"/>
    </location>
</feature>
<feature type="region of interest" description="Disordered" evidence="1">
    <location>
        <begin position="56"/>
        <end position="97"/>
    </location>
</feature>
<protein>
    <submittedName>
        <fullName evidence="2">Uncharacterized protein</fullName>
    </submittedName>
</protein>
<sequence length="97" mass="10438">MVRRKRAKLGEKLAGEERRGKGSLHSWKLSGNKQNIKPSPGIDLLTSIDSTIVASVRGEGSVEGGAQREREGGGGTGRRKEQQNRRSNCGKESNPAP</sequence>
<proteinExistence type="predicted"/>
<gene>
    <name evidence="2" type="ORF">XELAEV_18041363mg</name>
</gene>
<evidence type="ECO:0000313" key="3">
    <source>
        <dbReference type="Proteomes" id="UP000694892"/>
    </source>
</evidence>
<reference evidence="3" key="1">
    <citation type="journal article" date="2016" name="Nature">
        <title>Genome evolution in the allotetraploid frog Xenopus laevis.</title>
        <authorList>
            <person name="Session A.M."/>
            <person name="Uno Y."/>
            <person name="Kwon T."/>
            <person name="Chapman J.A."/>
            <person name="Toyoda A."/>
            <person name="Takahashi S."/>
            <person name="Fukui A."/>
            <person name="Hikosaka A."/>
            <person name="Suzuki A."/>
            <person name="Kondo M."/>
            <person name="van Heeringen S.J."/>
            <person name="Quigley I."/>
            <person name="Heinz S."/>
            <person name="Ogino H."/>
            <person name="Ochi H."/>
            <person name="Hellsten U."/>
            <person name="Lyons J.B."/>
            <person name="Simakov O."/>
            <person name="Putnam N."/>
            <person name="Stites J."/>
            <person name="Kuroki Y."/>
            <person name="Tanaka T."/>
            <person name="Michiue T."/>
            <person name="Watanabe M."/>
            <person name="Bogdanovic O."/>
            <person name="Lister R."/>
            <person name="Georgiou G."/>
            <person name="Paranjpe S.S."/>
            <person name="van Kruijsbergen I."/>
            <person name="Shu S."/>
            <person name="Carlson J."/>
            <person name="Kinoshita T."/>
            <person name="Ohta Y."/>
            <person name="Mawaribuchi S."/>
            <person name="Jenkins J."/>
            <person name="Grimwood J."/>
            <person name="Schmutz J."/>
            <person name="Mitros T."/>
            <person name="Mozaffari S.V."/>
            <person name="Suzuki Y."/>
            <person name="Haramoto Y."/>
            <person name="Yamamoto T.S."/>
            <person name="Takagi C."/>
            <person name="Heald R."/>
            <person name="Miller K."/>
            <person name="Haudenschild C."/>
            <person name="Kitzman J."/>
            <person name="Nakayama T."/>
            <person name="Izutsu Y."/>
            <person name="Robert J."/>
            <person name="Fortriede J."/>
            <person name="Burns K."/>
            <person name="Lotay V."/>
            <person name="Karimi K."/>
            <person name="Yasuoka Y."/>
            <person name="Dichmann D.S."/>
            <person name="Flajnik M.F."/>
            <person name="Houston D.W."/>
            <person name="Shendure J."/>
            <person name="DuPasquier L."/>
            <person name="Vize P.D."/>
            <person name="Zorn A.M."/>
            <person name="Ito M."/>
            <person name="Marcotte E.M."/>
            <person name="Wallingford J.B."/>
            <person name="Ito Y."/>
            <person name="Asashima M."/>
            <person name="Ueno N."/>
            <person name="Matsuda Y."/>
            <person name="Veenstra G.J."/>
            <person name="Fujiyama A."/>
            <person name="Harland R.M."/>
            <person name="Taira M."/>
            <person name="Rokhsar D.S."/>
        </authorList>
    </citation>
    <scope>NUCLEOTIDE SEQUENCE [LARGE SCALE GENOMIC DNA]</scope>
    <source>
        <strain evidence="3">J</strain>
    </source>
</reference>
<organism evidence="2 3">
    <name type="scientific">Xenopus laevis</name>
    <name type="common">African clawed frog</name>
    <dbReference type="NCBI Taxonomy" id="8355"/>
    <lineage>
        <taxon>Eukaryota</taxon>
        <taxon>Metazoa</taxon>
        <taxon>Chordata</taxon>
        <taxon>Craniata</taxon>
        <taxon>Vertebrata</taxon>
        <taxon>Euteleostomi</taxon>
        <taxon>Amphibia</taxon>
        <taxon>Batrachia</taxon>
        <taxon>Anura</taxon>
        <taxon>Pipoidea</taxon>
        <taxon>Pipidae</taxon>
        <taxon>Xenopodinae</taxon>
        <taxon>Xenopus</taxon>
        <taxon>Xenopus</taxon>
    </lineage>
</organism>